<dbReference type="Gene3D" id="3.30.70.260">
    <property type="match status" value="3"/>
</dbReference>
<feature type="domain" description="ACT" evidence="3">
    <location>
        <begin position="38"/>
        <end position="115"/>
    </location>
</feature>
<dbReference type="Pfam" id="PF24931">
    <property type="entry name" value="ACT_ACR9_3rd"/>
    <property type="match status" value="1"/>
</dbReference>
<dbReference type="PANTHER" id="PTHR31096:SF15">
    <property type="entry name" value="ACT DOMAIN-CONTAINING PROTEIN ACR"/>
    <property type="match status" value="1"/>
</dbReference>
<reference evidence="4" key="1">
    <citation type="submission" date="2022-05" db="EMBL/GenBank/DDBJ databases">
        <title>The Musa troglodytarum L. genome provides insights into the mechanism of non-climacteric behaviour and enrichment of carotenoids.</title>
        <authorList>
            <person name="Wang J."/>
        </authorList>
    </citation>
    <scope>NUCLEOTIDE SEQUENCE</scope>
    <source>
        <tissue evidence="4">Leaf</tissue>
    </source>
</reference>
<dbReference type="Pfam" id="PF01842">
    <property type="entry name" value="ACT"/>
    <property type="match status" value="3"/>
</dbReference>
<dbReference type="AlphaFoldDB" id="A0A9E7ID39"/>
<protein>
    <recommendedName>
        <fullName evidence="2">ACT domain-containing protein ACR</fullName>
    </recommendedName>
    <alternativeName>
        <fullName evidence="2">Protein ACT DOMAIN REPEATS</fullName>
    </alternativeName>
</protein>
<feature type="domain" description="ACT" evidence="3">
    <location>
        <begin position="362"/>
        <end position="442"/>
    </location>
</feature>
<evidence type="ECO:0000256" key="1">
    <source>
        <dbReference type="ARBA" id="ARBA00022737"/>
    </source>
</evidence>
<evidence type="ECO:0000256" key="2">
    <source>
        <dbReference type="RuleBase" id="RU369043"/>
    </source>
</evidence>
<dbReference type="GO" id="GO:0016597">
    <property type="term" value="F:amino acid binding"/>
    <property type="evidence" value="ECO:0007669"/>
    <property type="project" value="UniProtKB-UniRule"/>
</dbReference>
<accession>A0A9E7ID39</accession>
<dbReference type="InterPro" id="IPR045865">
    <property type="entry name" value="ACT-like_dom_sf"/>
</dbReference>
<evidence type="ECO:0000313" key="5">
    <source>
        <dbReference type="Proteomes" id="UP001055439"/>
    </source>
</evidence>
<dbReference type="OrthoDB" id="2019938at2759"/>
<keyword evidence="5" id="KW-1185">Reference proteome</keyword>
<dbReference type="SUPFAM" id="SSF55021">
    <property type="entry name" value="ACT-like"/>
    <property type="match status" value="4"/>
</dbReference>
<feature type="domain" description="ACT" evidence="3">
    <location>
        <begin position="572"/>
        <end position="648"/>
    </location>
</feature>
<keyword evidence="1 2" id="KW-0677">Repeat</keyword>
<organism evidence="4 5">
    <name type="scientific">Musa troglodytarum</name>
    <name type="common">fe'i banana</name>
    <dbReference type="NCBI Taxonomy" id="320322"/>
    <lineage>
        <taxon>Eukaryota</taxon>
        <taxon>Viridiplantae</taxon>
        <taxon>Streptophyta</taxon>
        <taxon>Embryophyta</taxon>
        <taxon>Tracheophyta</taxon>
        <taxon>Spermatophyta</taxon>
        <taxon>Magnoliopsida</taxon>
        <taxon>Liliopsida</taxon>
        <taxon>Zingiberales</taxon>
        <taxon>Musaceae</taxon>
        <taxon>Musa</taxon>
    </lineage>
</organism>
<dbReference type="InterPro" id="IPR040217">
    <property type="entry name" value="ACR1-12"/>
</dbReference>
<dbReference type="CDD" id="cd04897">
    <property type="entry name" value="ACT_ACR_3"/>
    <property type="match status" value="2"/>
</dbReference>
<dbReference type="InterPro" id="IPR002912">
    <property type="entry name" value="ACT_dom"/>
</dbReference>
<evidence type="ECO:0000259" key="3">
    <source>
        <dbReference type="PROSITE" id="PS51671"/>
    </source>
</evidence>
<sequence length="682" mass="76188">MMDSGSLADIDDEYEKLVIQLNPPRVTVDNTSSRKATLVQVASANRHGSLLDVVQVLTDLNLSISRAYISSDGEWFMDVFHVVDQCGNKIYDNEVIDRIQQSLSTRALSSRPLRRSVGIEASSEHTSIELIGRDRPGLLSEIFAVLVDLKCNVVAAEVWTHNSRMASVVYITDEVNGGPIDDSDRLAKVKRLLRYILKGDRDKSAKTATSMGVTHTQRRLHQMLYADRDYDKDDTDGEDAASDRSKPVVTVENCTEKGYSMVNLRCKDRPKLLFDTVCTLTDMQYVVFHATVIAEGPEAYQEYYIRHVDGSPISSEGERQRLILCLEAAIRRGNTESLGSDACSFPGIGNSVGIVPSKEHTFIEMTGTDRPGLLSEICAVLANRNCSVAKAELWTHNTRVAAVVHVTEESTGGAVEDPERLSAIKELLCNVLRGDNDSRMGRMTVSKDRTHTERRLHQMMFGDRDYESTVVGAGDDKPRPQVAVMDCAEKDYSVVILRSRDRPKLLFDTVCTLTDMQYVVFHGTVDTRDDEAYQEYFIRHVDGYPINSEAERQRVIKCLEAAIERRTTEGLEMVLRTEDRHGLLSDVTRVFRENGLTIRRAEISTQEGKASDTFYLSEMSGKPVEAKTIDSICRQLGEMVVRVKQSPLLAPKPPEVAGATSFLFGNLLKASLQSFRSVRSYS</sequence>
<dbReference type="PANTHER" id="PTHR31096">
    <property type="entry name" value="ACT DOMAIN-CONTAINING PROTEIN ACR4-RELATED"/>
    <property type="match status" value="1"/>
</dbReference>
<dbReference type="EMBL" id="CP097511">
    <property type="protein sequence ID" value="URE46862.1"/>
    <property type="molecule type" value="Genomic_DNA"/>
</dbReference>
<dbReference type="Proteomes" id="UP001055439">
    <property type="component" value="Chromosome 9"/>
</dbReference>
<evidence type="ECO:0000313" key="4">
    <source>
        <dbReference type="EMBL" id="URE46862.1"/>
    </source>
</evidence>
<proteinExistence type="predicted"/>
<feature type="domain" description="ACT" evidence="3">
    <location>
        <begin position="127"/>
        <end position="204"/>
    </location>
</feature>
<dbReference type="PROSITE" id="PS51671">
    <property type="entry name" value="ACT"/>
    <property type="match status" value="4"/>
</dbReference>
<comment type="function">
    <text evidence="2">Binds amino acids.</text>
</comment>
<gene>
    <name evidence="4" type="ORF">MUK42_14933</name>
</gene>
<name>A0A9E7ID39_9LILI</name>